<dbReference type="InterPro" id="IPR039606">
    <property type="entry name" value="Phytol/farnesol_kinase"/>
</dbReference>
<evidence type="ECO:0000256" key="16">
    <source>
        <dbReference type="ARBA" id="ARBA00048889"/>
    </source>
</evidence>
<dbReference type="Proteomes" id="UP000612055">
    <property type="component" value="Unassembled WGS sequence"/>
</dbReference>
<feature type="compositionally biased region" description="Gly residues" evidence="18">
    <location>
        <begin position="664"/>
        <end position="690"/>
    </location>
</feature>
<reference evidence="20" key="1">
    <citation type="journal article" date="2020" name="bioRxiv">
        <title>Comparative genomics of Chlamydomonas.</title>
        <authorList>
            <person name="Craig R.J."/>
            <person name="Hasan A.R."/>
            <person name="Ness R.W."/>
            <person name="Keightley P.D."/>
        </authorList>
    </citation>
    <scope>NUCLEOTIDE SEQUENCE</scope>
    <source>
        <strain evidence="20">CCAP 11/70</strain>
    </source>
</reference>
<evidence type="ECO:0000259" key="19">
    <source>
        <dbReference type="PROSITE" id="PS50865"/>
    </source>
</evidence>
<evidence type="ECO:0000256" key="13">
    <source>
        <dbReference type="ARBA" id="ARBA00023136"/>
    </source>
</evidence>
<name>A0A835XPP0_9CHLO</name>
<proteinExistence type="inferred from homology"/>
<evidence type="ECO:0000256" key="14">
    <source>
        <dbReference type="ARBA" id="ARBA00024015"/>
    </source>
</evidence>
<keyword evidence="11" id="KW-0809">Transit peptide</keyword>
<evidence type="ECO:0000313" key="21">
    <source>
        <dbReference type="Proteomes" id="UP000612055"/>
    </source>
</evidence>
<evidence type="ECO:0000256" key="7">
    <source>
        <dbReference type="ARBA" id="ARBA00022723"/>
    </source>
</evidence>
<dbReference type="Gene3D" id="6.10.140.2220">
    <property type="match status" value="1"/>
</dbReference>
<evidence type="ECO:0000256" key="11">
    <source>
        <dbReference type="ARBA" id="ARBA00022946"/>
    </source>
</evidence>
<dbReference type="GO" id="GO:0010276">
    <property type="term" value="F:phytol kinase activity"/>
    <property type="evidence" value="ECO:0007669"/>
    <property type="project" value="UniProtKB-EC"/>
</dbReference>
<evidence type="ECO:0000256" key="3">
    <source>
        <dbReference type="ARBA" id="ARBA00022528"/>
    </source>
</evidence>
<dbReference type="PANTHER" id="PTHR32523:SF8">
    <property type="entry name" value="DOLICHOL KINASE"/>
    <property type="match status" value="1"/>
</dbReference>
<evidence type="ECO:0000256" key="5">
    <source>
        <dbReference type="ARBA" id="ARBA00022679"/>
    </source>
</evidence>
<keyword evidence="21" id="KW-1185">Reference proteome</keyword>
<evidence type="ECO:0000313" key="20">
    <source>
        <dbReference type="EMBL" id="KAG2488807.1"/>
    </source>
</evidence>
<dbReference type="Pfam" id="PF01753">
    <property type="entry name" value="zf-MYND"/>
    <property type="match status" value="1"/>
</dbReference>
<evidence type="ECO:0000256" key="9">
    <source>
        <dbReference type="ARBA" id="ARBA00022777"/>
    </source>
</evidence>
<feature type="region of interest" description="Disordered" evidence="18">
    <location>
        <begin position="663"/>
        <end position="703"/>
    </location>
</feature>
<keyword evidence="3" id="KW-0150">Chloroplast</keyword>
<evidence type="ECO:0000256" key="18">
    <source>
        <dbReference type="SAM" id="MobiDB-lite"/>
    </source>
</evidence>
<dbReference type="PROSITE" id="PS50865">
    <property type="entry name" value="ZF_MYND_2"/>
    <property type="match status" value="1"/>
</dbReference>
<accession>A0A835XPP0</accession>
<feature type="compositionally biased region" description="Gly residues" evidence="18">
    <location>
        <begin position="360"/>
        <end position="379"/>
    </location>
</feature>
<comment type="subcellular location">
    <subcellularLocation>
        <location evidence="1">Plastid</location>
        <location evidence="1">Chloroplast membrane</location>
        <topology evidence="1">Multi-pass membrane protein</topology>
    </subcellularLocation>
</comment>
<evidence type="ECO:0000256" key="12">
    <source>
        <dbReference type="ARBA" id="ARBA00022989"/>
    </source>
</evidence>
<keyword evidence="4" id="KW-0934">Plastid</keyword>
<comment type="catalytic activity">
    <reaction evidence="16">
        <text>phytol + CTP = phytyl phosphate + CDP + H(+)</text>
        <dbReference type="Rhea" id="RHEA:38055"/>
        <dbReference type="ChEBI" id="CHEBI:15378"/>
        <dbReference type="ChEBI" id="CHEBI:17327"/>
        <dbReference type="ChEBI" id="CHEBI:37563"/>
        <dbReference type="ChEBI" id="CHEBI:58069"/>
        <dbReference type="ChEBI" id="CHEBI:75483"/>
        <dbReference type="EC" id="2.7.1.182"/>
    </reaction>
</comment>
<keyword evidence="13" id="KW-0472">Membrane</keyword>
<keyword evidence="8 17" id="KW-0863">Zinc-finger</keyword>
<evidence type="ECO:0000256" key="6">
    <source>
        <dbReference type="ARBA" id="ARBA00022692"/>
    </source>
</evidence>
<dbReference type="GO" id="GO:0008270">
    <property type="term" value="F:zinc ion binding"/>
    <property type="evidence" value="ECO:0007669"/>
    <property type="project" value="UniProtKB-KW"/>
</dbReference>
<gene>
    <name evidence="20" type="ORF">HYH03_012607</name>
</gene>
<evidence type="ECO:0000256" key="4">
    <source>
        <dbReference type="ARBA" id="ARBA00022640"/>
    </source>
</evidence>
<evidence type="ECO:0000256" key="1">
    <source>
        <dbReference type="ARBA" id="ARBA00004508"/>
    </source>
</evidence>
<evidence type="ECO:0000256" key="2">
    <source>
        <dbReference type="ARBA" id="ARBA00010794"/>
    </source>
</evidence>
<keyword evidence="10" id="KW-0862">Zinc</keyword>
<dbReference type="EC" id="2.7.1.182" evidence="15"/>
<sequence>MIQERGKQGSVARPLDASELEDMLQALVEHITSTGQKAAAQLLADEPFLVGILQLAAFGYRPQPARAGEHAAAQLRRDFCFKICELVSTLLGSHTAGTPAEQAGQRRLARGLLQTQAIPAAASQLASLTKGLQGSAGAPSSAACLDAFRYLEVVVSLPLSLLSGPSEADLTSDVAVALVETGLMEHAGRSLQVIADSGLKARRARVIPLPLIPTPSSSLSIPAAQLLLALQGACTPAQAHLMADAQFGFACAYNSTAEVARRVSFTSAPLQVLSGPCARHAAVAVGLATLGELKGAEEGRIGALCPCQARGGQHQRGPQLHMRLRALNCALQPTLPAPPRPITAARLLLRLGFAVAGSEGQPGGVGAAGTAGAGGSGGGSRDRAQLFPELTDAGIAALSALTQHLCARERWRGPWPAVAVDAWRLAAALLTRPGAGVEGGEEQRSAGGTALVGLLATCTADADCLCFSSEPPPSVAAALAGGALPLLEGLLRRAGEAPELLEAGILYRVKPGPKWGATLPLLGYGEPLQGAAFVTTSTKLLRRASARGPPTGAPETLSRLALVLSLALPEWLTELSRPALQGAAQDEAAWREESGQQGSAEQRSKDGGAAANKLQALYFTFSALSVATHVLSSHIPAAATAEASAGVRSWEDAGATHCSAAACSGGGGGPKGSGSSGLSGSGSSGPGGSGSDSRPGGSELLYPPGAPAEVELVGAALGLLIRRTPDAKAWKCLYRNVGLAAVRLAARRPCEVRALTASGSPNAWRPEAVRMVAEAVGRVADDIRARKPLEWTTDAHYSDTLARHLGPLAAQLEAWAAGEEGVGAGRWSEAWAEVEACLDKDTVRWALAPLLVPPAEARRRLDLPPVCANPACANLAGDSEAGLRLQQCGRCGRVSYCCRECQMAHWRAGHKAECSGGKAG</sequence>
<organism evidence="20 21">
    <name type="scientific">Edaphochlamys debaryana</name>
    <dbReference type="NCBI Taxonomy" id="47281"/>
    <lineage>
        <taxon>Eukaryota</taxon>
        <taxon>Viridiplantae</taxon>
        <taxon>Chlorophyta</taxon>
        <taxon>core chlorophytes</taxon>
        <taxon>Chlorophyceae</taxon>
        <taxon>CS clade</taxon>
        <taxon>Chlamydomonadales</taxon>
        <taxon>Chlamydomonadales incertae sedis</taxon>
        <taxon>Edaphochlamys</taxon>
    </lineage>
</organism>
<evidence type="ECO:0000256" key="10">
    <source>
        <dbReference type="ARBA" id="ARBA00022833"/>
    </source>
</evidence>
<keyword evidence="7" id="KW-0479">Metal-binding</keyword>
<dbReference type="InterPro" id="IPR002893">
    <property type="entry name" value="Znf_MYND"/>
</dbReference>
<evidence type="ECO:0000256" key="8">
    <source>
        <dbReference type="ARBA" id="ARBA00022771"/>
    </source>
</evidence>
<keyword evidence="5" id="KW-0808">Transferase</keyword>
<dbReference type="OrthoDB" id="2945048at2759"/>
<comment type="caution">
    <text evidence="20">The sequence shown here is derived from an EMBL/GenBank/DDBJ whole genome shotgun (WGS) entry which is preliminary data.</text>
</comment>
<feature type="domain" description="MYND-type" evidence="19">
    <location>
        <begin position="869"/>
        <end position="914"/>
    </location>
</feature>
<protein>
    <recommendedName>
        <fullName evidence="15">phytol kinase</fullName>
        <ecNumber evidence="15">2.7.1.182</ecNumber>
    </recommendedName>
</protein>
<keyword evidence="12" id="KW-1133">Transmembrane helix</keyword>
<evidence type="ECO:0000256" key="15">
    <source>
        <dbReference type="ARBA" id="ARBA00039024"/>
    </source>
</evidence>
<feature type="region of interest" description="Disordered" evidence="18">
    <location>
        <begin position="583"/>
        <end position="607"/>
    </location>
</feature>
<dbReference type="PANTHER" id="PTHR32523">
    <property type="entry name" value="PHYTOL KINASE 1, CHLOROPLASTIC"/>
    <property type="match status" value="1"/>
</dbReference>
<keyword evidence="9" id="KW-0418">Kinase</keyword>
<evidence type="ECO:0000256" key="17">
    <source>
        <dbReference type="PROSITE-ProRule" id="PRU00134"/>
    </source>
</evidence>
<feature type="region of interest" description="Disordered" evidence="18">
    <location>
        <begin position="360"/>
        <end position="384"/>
    </location>
</feature>
<dbReference type="GO" id="GO:0016020">
    <property type="term" value="C:membrane"/>
    <property type="evidence" value="ECO:0007669"/>
    <property type="project" value="UniProtKB-SubCell"/>
</dbReference>
<dbReference type="EMBL" id="JAEHOE010000079">
    <property type="protein sequence ID" value="KAG2488807.1"/>
    <property type="molecule type" value="Genomic_DNA"/>
</dbReference>
<keyword evidence="6" id="KW-0812">Transmembrane</keyword>
<dbReference type="SUPFAM" id="SSF144232">
    <property type="entry name" value="HIT/MYND zinc finger-like"/>
    <property type="match status" value="1"/>
</dbReference>
<dbReference type="GO" id="GO:0009507">
    <property type="term" value="C:chloroplast"/>
    <property type="evidence" value="ECO:0007669"/>
    <property type="project" value="UniProtKB-SubCell"/>
</dbReference>
<dbReference type="AlphaFoldDB" id="A0A835XPP0"/>
<comment type="pathway">
    <text evidence="14">Cofactor biosynthesis; tocopherol biosynthesis.</text>
</comment>
<comment type="similarity">
    <text evidence="2">Belongs to the polyprenol kinase family.</text>
</comment>